<dbReference type="GO" id="GO:0000724">
    <property type="term" value="P:double-strand break repair via homologous recombination"/>
    <property type="evidence" value="ECO:0007669"/>
    <property type="project" value="TreeGrafter"/>
</dbReference>
<protein>
    <recommendedName>
        <fullName evidence="2">LEM domain-containing protein</fullName>
    </recommendedName>
</protein>
<feature type="domain" description="LEM" evidence="2">
    <location>
        <begin position="201"/>
        <end position="245"/>
    </location>
</feature>
<dbReference type="InterPro" id="IPR011015">
    <property type="entry name" value="LEM/LEM-like_dom_sf"/>
</dbReference>
<name>A0A1B6DR69_9HEMI</name>
<dbReference type="AlphaFoldDB" id="A0A1B6DR69"/>
<gene>
    <name evidence="3" type="ORF">g.36400</name>
</gene>
<dbReference type="Pfam" id="PF03020">
    <property type="entry name" value="LEM"/>
    <property type="match status" value="1"/>
</dbReference>
<dbReference type="InterPro" id="IPR034998">
    <property type="entry name" value="ANKLE1"/>
</dbReference>
<dbReference type="CDD" id="cd12934">
    <property type="entry name" value="LEM"/>
    <property type="match status" value="1"/>
</dbReference>
<dbReference type="CDD" id="cd10454">
    <property type="entry name" value="GIY-YIG_COG3680_Meta"/>
    <property type="match status" value="1"/>
</dbReference>
<sequence length="463" mass="52475">NTYVTCNEDYSSKDINSTTSNFSSLAVNDVVSGRVEHVNNNTTNSHVSALSGIQPLKIETDISEDFADEDGSEFHALTVNNKAVTSSTNQLDKEDKEVNDCSIHATSGSPCGELGKEYDRLLNSTKWADEHFTYTSDEEEQEMSVSEEYQYTDTEEGIVLIEKRYLFDVSVPVTTKGKEDYSQKNKGNPTCSEESDISTLSRSTANYDTDKLRIELEERGFTNGPITGNTKRVYLRRLKRFRHKPLPLAEVNIPNYSSELTRTLTAVNLQQLLADWSHLELEMSSVFDQTNESTKWREGCAKTSFTYILLDPRITRNLPNQASTLPPNMVWSIFLQSIFYIGKGKRSRPYSHLYEAVSAWNDKVEVKSEKVDKILEIWRSKLGVVCLHVFHNIIPAEAYTREAAMISALSLTRLTNQKSGEFYGPAASWMQRQKRQLGVILLHRACQIFLAEGERQLRPGDID</sequence>
<reference evidence="3" key="1">
    <citation type="submission" date="2015-12" db="EMBL/GenBank/DDBJ databases">
        <title>De novo transcriptome assembly of four potential Pierce s Disease insect vectors from Arizona vineyards.</title>
        <authorList>
            <person name="Tassone E.E."/>
        </authorList>
    </citation>
    <scope>NUCLEOTIDE SEQUENCE</scope>
</reference>
<accession>A0A1B6DR69</accession>
<dbReference type="GO" id="GO:0005737">
    <property type="term" value="C:cytoplasm"/>
    <property type="evidence" value="ECO:0007669"/>
    <property type="project" value="TreeGrafter"/>
</dbReference>
<dbReference type="Gene3D" id="1.10.720.40">
    <property type="match status" value="1"/>
</dbReference>
<dbReference type="SMART" id="SM00540">
    <property type="entry name" value="LEM"/>
    <property type="match status" value="1"/>
</dbReference>
<dbReference type="PANTHER" id="PTHR46427:SF1">
    <property type="entry name" value="ANKYRIN REPEAT AND LEM DOMAIN-CONTAINING PROTEIN 1"/>
    <property type="match status" value="1"/>
</dbReference>
<dbReference type="EMBL" id="GEDC01009133">
    <property type="protein sequence ID" value="JAS28165.1"/>
    <property type="molecule type" value="Transcribed_RNA"/>
</dbReference>
<evidence type="ECO:0000313" key="3">
    <source>
        <dbReference type="EMBL" id="JAS28165.1"/>
    </source>
</evidence>
<proteinExistence type="predicted"/>
<dbReference type="SUPFAM" id="SSF63451">
    <property type="entry name" value="LEM domain"/>
    <property type="match status" value="1"/>
</dbReference>
<dbReference type="GO" id="GO:0004520">
    <property type="term" value="F:DNA endonuclease activity"/>
    <property type="evidence" value="ECO:0007669"/>
    <property type="project" value="TreeGrafter"/>
</dbReference>
<feature type="compositionally biased region" description="Polar residues" evidence="1">
    <location>
        <begin position="184"/>
        <end position="202"/>
    </location>
</feature>
<evidence type="ECO:0000259" key="2">
    <source>
        <dbReference type="PROSITE" id="PS50954"/>
    </source>
</evidence>
<feature type="region of interest" description="Disordered" evidence="1">
    <location>
        <begin position="178"/>
        <end position="202"/>
    </location>
</feature>
<dbReference type="GO" id="GO:0005654">
    <property type="term" value="C:nucleoplasm"/>
    <property type="evidence" value="ECO:0007669"/>
    <property type="project" value="TreeGrafter"/>
</dbReference>
<dbReference type="PROSITE" id="PS50954">
    <property type="entry name" value="LEM"/>
    <property type="match status" value="1"/>
</dbReference>
<feature type="non-terminal residue" evidence="3">
    <location>
        <position position="1"/>
    </location>
</feature>
<evidence type="ECO:0000256" key="1">
    <source>
        <dbReference type="SAM" id="MobiDB-lite"/>
    </source>
</evidence>
<dbReference type="InterPro" id="IPR003887">
    <property type="entry name" value="LEM_dom"/>
</dbReference>
<organism evidence="3">
    <name type="scientific">Clastoptera arizonana</name>
    <name type="common">Arizona spittle bug</name>
    <dbReference type="NCBI Taxonomy" id="38151"/>
    <lineage>
        <taxon>Eukaryota</taxon>
        <taxon>Metazoa</taxon>
        <taxon>Ecdysozoa</taxon>
        <taxon>Arthropoda</taxon>
        <taxon>Hexapoda</taxon>
        <taxon>Insecta</taxon>
        <taxon>Pterygota</taxon>
        <taxon>Neoptera</taxon>
        <taxon>Paraneoptera</taxon>
        <taxon>Hemiptera</taxon>
        <taxon>Auchenorrhyncha</taxon>
        <taxon>Cercopoidea</taxon>
        <taxon>Clastopteridae</taxon>
        <taxon>Clastoptera</taxon>
    </lineage>
</organism>
<dbReference type="PANTHER" id="PTHR46427">
    <property type="entry name" value="ANKYRIN REPEAT AND LEM DOMAIN-CONTAINING PROTEIN 1"/>
    <property type="match status" value="1"/>
</dbReference>
<dbReference type="Pfam" id="PF22945">
    <property type="entry name" value="LEM-3_GIY-YIG"/>
    <property type="match status" value="1"/>
</dbReference>
<dbReference type="GO" id="GO:0000712">
    <property type="term" value="P:resolution of meiotic recombination intermediates"/>
    <property type="evidence" value="ECO:0007669"/>
    <property type="project" value="TreeGrafter"/>
</dbReference>